<name>A0ACB7CG47_9ASCO</name>
<sequence>MEAPLWDGTASLLLVQLILRYGDSDFSIIQNHLDQHPLLRRPVVPASDLEAQYEALLQQYELKREAISGPDVPSSAPIRKLCRILHETRIDELKKQIIEEEEKFAHLIEEINVIQSGRWPECQKLNSLTETEEGSNVSQETKNLVVENASDTPDMQILDENDSVNLVDTLEETSITLSDEILCEKAVETSSTSTPVLSVKIERKNRTETTELSTDTPEPSSIQNQHLACEKETKTITDKDSSFDGTRSWKKHGIKKNSRSLSKKEELSETWLSESQNNNVHKTSTETVALKRFQSMIMPLWMSLSQHKHGAVFMGPVSNKDAPGYSNLIYFPTDMKSIRNKIRDGKIKTSKQFHREILLLFANAIMYNGEDSTIAQWAREGFTYSEEMINMFMQTESTVDGTKESEEIPKLKRKKVM</sequence>
<comment type="caution">
    <text evidence="1">The sequence shown here is derived from an EMBL/GenBank/DDBJ whole genome shotgun (WGS) entry which is preliminary data.</text>
</comment>
<proteinExistence type="predicted"/>
<dbReference type="Proteomes" id="UP000768646">
    <property type="component" value="Unassembled WGS sequence"/>
</dbReference>
<reference evidence="1 2" key="1">
    <citation type="journal article" date="2021" name="Commun. Biol.">
        <title>Genomic insights into the host specific adaptation of the Pneumocystis genus.</title>
        <authorList>
            <person name="Cisse O.H."/>
            <person name="Ma L."/>
            <person name="Dekker J.P."/>
            <person name="Khil P.P."/>
            <person name="Youn J.-H."/>
            <person name="Brenchley J.M."/>
            <person name="Blair R."/>
            <person name="Pahar B."/>
            <person name="Chabe M."/>
            <person name="Van Rompay K.K.A."/>
            <person name="Keesler R."/>
            <person name="Sukura A."/>
            <person name="Hirsch V."/>
            <person name="Kutty G."/>
            <person name="Liu Y."/>
            <person name="Peng L."/>
            <person name="Chen J."/>
            <person name="Song J."/>
            <person name="Weissenbacher-Lang C."/>
            <person name="Xu J."/>
            <person name="Upham N.S."/>
            <person name="Stajich J.E."/>
            <person name="Cuomo C.A."/>
            <person name="Cushion M.T."/>
            <person name="Kovacs J.A."/>
        </authorList>
    </citation>
    <scope>NUCLEOTIDE SEQUENCE [LARGE SCALE GENOMIC DNA]</scope>
    <source>
        <strain evidence="1 2">RABM</strain>
    </source>
</reference>
<keyword evidence="2" id="KW-1185">Reference proteome</keyword>
<accession>A0ACB7CG47</accession>
<evidence type="ECO:0000313" key="1">
    <source>
        <dbReference type="EMBL" id="KAG4306097.1"/>
    </source>
</evidence>
<dbReference type="EMBL" id="JABTEG010000001">
    <property type="protein sequence ID" value="KAG4306097.1"/>
    <property type="molecule type" value="Genomic_DNA"/>
</dbReference>
<protein>
    <submittedName>
        <fullName evidence="1">Uncharacterized protein</fullName>
    </submittedName>
</protein>
<evidence type="ECO:0000313" key="2">
    <source>
        <dbReference type="Proteomes" id="UP000768646"/>
    </source>
</evidence>
<organism evidence="1 2">
    <name type="scientific">Pneumocystis oryctolagi</name>
    <dbReference type="NCBI Taxonomy" id="42067"/>
    <lineage>
        <taxon>Eukaryota</taxon>
        <taxon>Fungi</taxon>
        <taxon>Dikarya</taxon>
        <taxon>Ascomycota</taxon>
        <taxon>Taphrinomycotina</taxon>
        <taxon>Pneumocystomycetes</taxon>
        <taxon>Pneumocystaceae</taxon>
        <taxon>Pneumocystis</taxon>
    </lineage>
</organism>
<gene>
    <name evidence="1" type="ORF">PORY_000085</name>
</gene>